<dbReference type="RefSeq" id="WP_378036704.1">
    <property type="nucleotide sequence ID" value="NZ_JBHSIV010000013.1"/>
</dbReference>
<evidence type="ECO:0000313" key="3">
    <source>
        <dbReference type="Proteomes" id="UP001595947"/>
    </source>
</evidence>
<feature type="transmembrane region" description="Helical" evidence="1">
    <location>
        <begin position="21"/>
        <end position="42"/>
    </location>
</feature>
<gene>
    <name evidence="2" type="ORF">ACFPBZ_14135</name>
</gene>
<reference evidence="3" key="1">
    <citation type="journal article" date="2019" name="Int. J. Syst. Evol. Microbiol.">
        <title>The Global Catalogue of Microorganisms (GCM) 10K type strain sequencing project: providing services to taxonomists for standard genome sequencing and annotation.</title>
        <authorList>
            <consortium name="The Broad Institute Genomics Platform"/>
            <consortium name="The Broad Institute Genome Sequencing Center for Infectious Disease"/>
            <person name="Wu L."/>
            <person name="Ma J."/>
        </authorList>
    </citation>
    <scope>NUCLEOTIDE SEQUENCE [LARGE SCALE GENOMIC DNA]</scope>
    <source>
        <strain evidence="3">CGMCC 4.7093</strain>
    </source>
</reference>
<evidence type="ECO:0000256" key="1">
    <source>
        <dbReference type="SAM" id="Phobius"/>
    </source>
</evidence>
<feature type="transmembrane region" description="Helical" evidence="1">
    <location>
        <begin position="54"/>
        <end position="72"/>
    </location>
</feature>
<organism evidence="2 3">
    <name type="scientific">Actinomycetospora atypica</name>
    <dbReference type="NCBI Taxonomy" id="1290095"/>
    <lineage>
        <taxon>Bacteria</taxon>
        <taxon>Bacillati</taxon>
        <taxon>Actinomycetota</taxon>
        <taxon>Actinomycetes</taxon>
        <taxon>Pseudonocardiales</taxon>
        <taxon>Pseudonocardiaceae</taxon>
        <taxon>Actinomycetospora</taxon>
    </lineage>
</organism>
<sequence>MTDTRAPGRARSTRRRREPADLLRAGLVALAVISVGATAFELASERHWNGVEQLVPWAALVVLLGAIGAVLVPSRIGLTTSRVLAAVVLAASVYGVVDHTVANHDAGELDGRYSAVWDDLPVAQQWWFAVTRTVGPAPTLAPGVLGQAALLVLLAGVGRAPGRRVAGAPDQ</sequence>
<dbReference type="Proteomes" id="UP001595947">
    <property type="component" value="Unassembled WGS sequence"/>
</dbReference>
<keyword evidence="3" id="KW-1185">Reference proteome</keyword>
<keyword evidence="1" id="KW-0812">Transmembrane</keyword>
<dbReference type="EMBL" id="JBHSIV010000013">
    <property type="protein sequence ID" value="MFC5063355.1"/>
    <property type="molecule type" value="Genomic_DNA"/>
</dbReference>
<comment type="caution">
    <text evidence="2">The sequence shown here is derived from an EMBL/GenBank/DDBJ whole genome shotgun (WGS) entry which is preliminary data.</text>
</comment>
<name>A0ABV9YP86_9PSEU</name>
<protein>
    <submittedName>
        <fullName evidence="2">Uncharacterized protein</fullName>
    </submittedName>
</protein>
<proteinExistence type="predicted"/>
<keyword evidence="1" id="KW-1133">Transmembrane helix</keyword>
<evidence type="ECO:0000313" key="2">
    <source>
        <dbReference type="EMBL" id="MFC5063355.1"/>
    </source>
</evidence>
<accession>A0ABV9YP86</accession>
<keyword evidence="1" id="KW-0472">Membrane</keyword>